<evidence type="ECO:0000313" key="2">
    <source>
        <dbReference type="EMBL" id="PZR33547.1"/>
    </source>
</evidence>
<dbReference type="PROSITE" id="PS51257">
    <property type="entry name" value="PROKAR_LIPOPROTEIN"/>
    <property type="match status" value="1"/>
</dbReference>
<proteinExistence type="predicted"/>
<keyword evidence="1" id="KW-0732">Signal</keyword>
<feature type="chain" id="PRO_5015991799" evidence="1">
    <location>
        <begin position="23"/>
        <end position="118"/>
    </location>
</feature>
<comment type="caution">
    <text evidence="2">The sequence shown here is derived from an EMBL/GenBank/DDBJ whole genome shotgun (WGS) entry which is preliminary data.</text>
</comment>
<dbReference type="EMBL" id="QFQZ01000040">
    <property type="protein sequence ID" value="PZR33547.1"/>
    <property type="molecule type" value="Genomic_DNA"/>
</dbReference>
<organism evidence="2 3">
    <name type="scientific">Caulobacter segnis</name>
    <dbReference type="NCBI Taxonomy" id="88688"/>
    <lineage>
        <taxon>Bacteria</taxon>
        <taxon>Pseudomonadati</taxon>
        <taxon>Pseudomonadota</taxon>
        <taxon>Alphaproteobacteria</taxon>
        <taxon>Caulobacterales</taxon>
        <taxon>Caulobacteraceae</taxon>
        <taxon>Caulobacter</taxon>
    </lineage>
</organism>
<dbReference type="AlphaFoldDB" id="A0A2W5V445"/>
<protein>
    <submittedName>
        <fullName evidence="2">Uncharacterized protein</fullName>
    </submittedName>
</protein>
<evidence type="ECO:0000313" key="3">
    <source>
        <dbReference type="Proteomes" id="UP000249393"/>
    </source>
</evidence>
<accession>A0A2W5V445</accession>
<sequence>MRLAALLPILALAACAAAPAPAARCDVTIKFGSYGMGIDRPLADKVAAAVKADRDIARSERKSWGREGEYDLCITAKPGRDAKALYERYRAMLPARNLQAPTSIEGPEGLRFETIGPM</sequence>
<name>A0A2W5V445_9CAUL</name>
<dbReference type="Proteomes" id="UP000249393">
    <property type="component" value="Unassembled WGS sequence"/>
</dbReference>
<dbReference type="RefSeq" id="WP_304278758.1">
    <property type="nucleotide sequence ID" value="NZ_QFQZ01000040.1"/>
</dbReference>
<reference evidence="2 3" key="1">
    <citation type="submission" date="2017-08" db="EMBL/GenBank/DDBJ databases">
        <title>Infants hospitalized years apart are colonized by the same room-sourced microbial strains.</title>
        <authorList>
            <person name="Brooks B."/>
            <person name="Olm M.R."/>
            <person name="Firek B.A."/>
            <person name="Baker R."/>
            <person name="Thomas B.C."/>
            <person name="Morowitz M.J."/>
            <person name="Banfield J.F."/>
        </authorList>
    </citation>
    <scope>NUCLEOTIDE SEQUENCE [LARGE SCALE GENOMIC DNA]</scope>
    <source>
        <strain evidence="2">S2_003_000_R2_4</strain>
    </source>
</reference>
<evidence type="ECO:0000256" key="1">
    <source>
        <dbReference type="SAM" id="SignalP"/>
    </source>
</evidence>
<gene>
    <name evidence="2" type="ORF">DI526_13225</name>
</gene>
<feature type="signal peptide" evidence="1">
    <location>
        <begin position="1"/>
        <end position="22"/>
    </location>
</feature>